<reference evidence="2" key="1">
    <citation type="journal article" date="2020" name="Stud. Mycol.">
        <title>101 Dothideomycetes genomes: a test case for predicting lifestyles and emergence of pathogens.</title>
        <authorList>
            <person name="Haridas S."/>
            <person name="Albert R."/>
            <person name="Binder M."/>
            <person name="Bloem J."/>
            <person name="Labutti K."/>
            <person name="Salamov A."/>
            <person name="Andreopoulos B."/>
            <person name="Baker S."/>
            <person name="Barry K."/>
            <person name="Bills G."/>
            <person name="Bluhm B."/>
            <person name="Cannon C."/>
            <person name="Castanera R."/>
            <person name="Culley D."/>
            <person name="Daum C."/>
            <person name="Ezra D."/>
            <person name="Gonzalez J."/>
            <person name="Henrissat B."/>
            <person name="Kuo A."/>
            <person name="Liang C."/>
            <person name="Lipzen A."/>
            <person name="Lutzoni F."/>
            <person name="Magnuson J."/>
            <person name="Mondo S."/>
            <person name="Nolan M."/>
            <person name="Ohm R."/>
            <person name="Pangilinan J."/>
            <person name="Park H.-J."/>
            <person name="Ramirez L."/>
            <person name="Alfaro M."/>
            <person name="Sun H."/>
            <person name="Tritt A."/>
            <person name="Yoshinaga Y."/>
            <person name="Zwiers L.-H."/>
            <person name="Turgeon B."/>
            <person name="Goodwin S."/>
            <person name="Spatafora J."/>
            <person name="Crous P."/>
            <person name="Grigoriev I."/>
        </authorList>
    </citation>
    <scope>NUCLEOTIDE SEQUENCE</scope>
    <source>
        <strain evidence="2">CBS 113818</strain>
    </source>
</reference>
<proteinExistence type="predicted"/>
<dbReference type="Proteomes" id="UP000799424">
    <property type="component" value="Unassembled WGS sequence"/>
</dbReference>
<accession>A0A6A6ZVW9</accession>
<feature type="region of interest" description="Disordered" evidence="1">
    <location>
        <begin position="47"/>
        <end position="68"/>
    </location>
</feature>
<dbReference type="AlphaFoldDB" id="A0A6A6ZVW9"/>
<dbReference type="EMBL" id="MU006228">
    <property type="protein sequence ID" value="KAF2825162.1"/>
    <property type="molecule type" value="Genomic_DNA"/>
</dbReference>
<name>A0A6A6ZVW9_9PLEO</name>
<gene>
    <name evidence="2" type="ORF">CC86DRAFT_370924</name>
</gene>
<sequence length="68" mass="7675">MQDRDCTPTVYGLLLFRWRCALQAKSRNSLSRTSSIESFSGNVEHRSPTVFSSMLGQRDARPPKQGNT</sequence>
<evidence type="ECO:0000313" key="2">
    <source>
        <dbReference type="EMBL" id="KAF2825162.1"/>
    </source>
</evidence>
<keyword evidence="3" id="KW-1185">Reference proteome</keyword>
<organism evidence="2 3">
    <name type="scientific">Ophiobolus disseminans</name>
    <dbReference type="NCBI Taxonomy" id="1469910"/>
    <lineage>
        <taxon>Eukaryota</taxon>
        <taxon>Fungi</taxon>
        <taxon>Dikarya</taxon>
        <taxon>Ascomycota</taxon>
        <taxon>Pezizomycotina</taxon>
        <taxon>Dothideomycetes</taxon>
        <taxon>Pleosporomycetidae</taxon>
        <taxon>Pleosporales</taxon>
        <taxon>Pleosporineae</taxon>
        <taxon>Phaeosphaeriaceae</taxon>
        <taxon>Ophiobolus</taxon>
    </lineage>
</organism>
<protein>
    <submittedName>
        <fullName evidence="2">Uncharacterized protein</fullName>
    </submittedName>
</protein>
<evidence type="ECO:0000256" key="1">
    <source>
        <dbReference type="SAM" id="MobiDB-lite"/>
    </source>
</evidence>
<evidence type="ECO:0000313" key="3">
    <source>
        <dbReference type="Proteomes" id="UP000799424"/>
    </source>
</evidence>